<evidence type="ECO:0000313" key="2">
    <source>
        <dbReference type="EMBL" id="KAK3761308.1"/>
    </source>
</evidence>
<dbReference type="Proteomes" id="UP001283361">
    <property type="component" value="Unassembled WGS sequence"/>
</dbReference>
<organism evidence="2 3">
    <name type="scientific">Elysia crispata</name>
    <name type="common">lettuce slug</name>
    <dbReference type="NCBI Taxonomy" id="231223"/>
    <lineage>
        <taxon>Eukaryota</taxon>
        <taxon>Metazoa</taxon>
        <taxon>Spiralia</taxon>
        <taxon>Lophotrochozoa</taxon>
        <taxon>Mollusca</taxon>
        <taxon>Gastropoda</taxon>
        <taxon>Heterobranchia</taxon>
        <taxon>Euthyneura</taxon>
        <taxon>Panpulmonata</taxon>
        <taxon>Sacoglossa</taxon>
        <taxon>Placobranchoidea</taxon>
        <taxon>Plakobranchidae</taxon>
        <taxon>Elysia</taxon>
    </lineage>
</organism>
<protein>
    <submittedName>
        <fullName evidence="2">Uncharacterized protein</fullName>
    </submittedName>
</protein>
<sequence length="45" mass="4702">LGGVELTRPTGQVGVDSGQQGKQSSLVLERPKPDTDPGRKLTSPD</sequence>
<feature type="compositionally biased region" description="Basic and acidic residues" evidence="1">
    <location>
        <begin position="29"/>
        <end position="39"/>
    </location>
</feature>
<feature type="compositionally biased region" description="Polar residues" evidence="1">
    <location>
        <begin position="17"/>
        <end position="26"/>
    </location>
</feature>
<feature type="non-terminal residue" evidence="2">
    <location>
        <position position="1"/>
    </location>
</feature>
<proteinExistence type="predicted"/>
<dbReference type="EMBL" id="JAWDGP010004917">
    <property type="protein sequence ID" value="KAK3761308.1"/>
    <property type="molecule type" value="Genomic_DNA"/>
</dbReference>
<comment type="caution">
    <text evidence="2">The sequence shown here is derived from an EMBL/GenBank/DDBJ whole genome shotgun (WGS) entry which is preliminary data.</text>
</comment>
<reference evidence="2" key="1">
    <citation type="journal article" date="2023" name="G3 (Bethesda)">
        <title>A reference genome for the long-term kleptoplast-retaining sea slug Elysia crispata morphotype clarki.</title>
        <authorList>
            <person name="Eastman K.E."/>
            <person name="Pendleton A.L."/>
            <person name="Shaikh M.A."/>
            <person name="Suttiyut T."/>
            <person name="Ogas R."/>
            <person name="Tomko P."/>
            <person name="Gavelis G."/>
            <person name="Widhalm J.R."/>
            <person name="Wisecaver J.H."/>
        </authorList>
    </citation>
    <scope>NUCLEOTIDE SEQUENCE</scope>
    <source>
        <strain evidence="2">ECLA1</strain>
    </source>
</reference>
<evidence type="ECO:0000256" key="1">
    <source>
        <dbReference type="SAM" id="MobiDB-lite"/>
    </source>
</evidence>
<gene>
    <name evidence="2" type="ORF">RRG08_013767</name>
</gene>
<accession>A0AAE1D9G0</accession>
<keyword evidence="3" id="KW-1185">Reference proteome</keyword>
<name>A0AAE1D9G0_9GAST</name>
<dbReference type="AlphaFoldDB" id="A0AAE1D9G0"/>
<feature type="region of interest" description="Disordered" evidence="1">
    <location>
        <begin position="1"/>
        <end position="45"/>
    </location>
</feature>
<evidence type="ECO:0000313" key="3">
    <source>
        <dbReference type="Proteomes" id="UP001283361"/>
    </source>
</evidence>